<evidence type="ECO:0000313" key="1">
    <source>
        <dbReference type="EMBL" id="MCX2981706.1"/>
    </source>
</evidence>
<organism evidence="1 2">
    <name type="scientific">Candidatus Litorirhabdus singularis</name>
    <dbReference type="NCBI Taxonomy" id="2518993"/>
    <lineage>
        <taxon>Bacteria</taxon>
        <taxon>Pseudomonadati</taxon>
        <taxon>Pseudomonadota</taxon>
        <taxon>Gammaproteobacteria</taxon>
        <taxon>Cellvibrionales</taxon>
        <taxon>Halieaceae</taxon>
        <taxon>Candidatus Litorirhabdus</taxon>
    </lineage>
</organism>
<proteinExistence type="predicted"/>
<name>A0ABT3TIW1_9GAMM</name>
<dbReference type="RefSeq" id="WP_279245702.1">
    <property type="nucleotide sequence ID" value="NZ_SHNN01000002.1"/>
</dbReference>
<protein>
    <recommendedName>
        <fullName evidence="3">Tocopherol cyclase</fullName>
    </recommendedName>
</protein>
<keyword evidence="2" id="KW-1185">Reference proteome</keyword>
<accession>A0ABT3TIW1</accession>
<evidence type="ECO:0008006" key="3">
    <source>
        <dbReference type="Google" id="ProtNLM"/>
    </source>
</evidence>
<dbReference type="EMBL" id="SHNN01000002">
    <property type="protein sequence ID" value="MCX2981706.1"/>
    <property type="molecule type" value="Genomic_DNA"/>
</dbReference>
<reference evidence="1" key="1">
    <citation type="submission" date="2019-02" db="EMBL/GenBank/DDBJ databases">
        <authorList>
            <person name="Li S.-H."/>
        </authorList>
    </citation>
    <scope>NUCLEOTIDE SEQUENCE</scope>
    <source>
        <strain evidence="1">IMCC14734</strain>
    </source>
</reference>
<dbReference type="Proteomes" id="UP001143362">
    <property type="component" value="Unassembled WGS sequence"/>
</dbReference>
<sequence length="374" mass="42293">MLSKMDDYPIHQTAEPLAQTASSDRFCYDRFWYNGHARDGSFYFGVGMARYPNLGILDCGFSLVIDGRQYAFHGSRRAPQEPSETSVGPFSLQILEPMGRHRLIIGENETGISCDLMFTPYTGAIQEGRQTLRNERHVVMDATRLDQFGHWSGTIQYHGRELVVGPETFGLKDRSWGVRPVGDSYTGGAPMDNFQPVHFTWLPIHWENRCTLAGFFEDSGGYQWHNDQVIAPTYKRQEDIPGVNDAGVDIWKGTVGHKLELHTGTRCASGGVIEMQDKDGRRLEISIKPKLLYRMKGIGYQHPEWGHGKWHGELAIDGEVWNCDEADPLALENMHIQQVVEARCGDEIGHGVLEQIWLGPYQSYGLEDWFDGAE</sequence>
<gene>
    <name evidence="1" type="ORF">EYC98_12625</name>
</gene>
<comment type="caution">
    <text evidence="1">The sequence shown here is derived from an EMBL/GenBank/DDBJ whole genome shotgun (WGS) entry which is preliminary data.</text>
</comment>
<evidence type="ECO:0000313" key="2">
    <source>
        <dbReference type="Proteomes" id="UP001143362"/>
    </source>
</evidence>